<proteinExistence type="predicted"/>
<dbReference type="EMBL" id="JANGSQ010000104">
    <property type="protein sequence ID" value="MCW4591034.1"/>
    <property type="molecule type" value="Genomic_DNA"/>
</dbReference>
<keyword evidence="2" id="KW-1185">Reference proteome</keyword>
<reference evidence="1 2" key="1">
    <citation type="submission" date="2022-07" db="EMBL/GenBank/DDBJ databases">
        <title>Genome stability of Gluconacetobacter entanii AV429.</title>
        <authorList>
            <person name="Trcek J."/>
            <person name="Cepec E."/>
        </authorList>
    </citation>
    <scope>NUCLEOTIDE SEQUENCE [LARGE SCALE GENOMIC DNA]</scope>
    <source>
        <strain evidence="1 2">AV429_2022</strain>
    </source>
</reference>
<dbReference type="PROSITE" id="PS51318">
    <property type="entry name" value="TAT"/>
    <property type="match status" value="1"/>
</dbReference>
<dbReference type="Proteomes" id="UP001526337">
    <property type="component" value="Unassembled WGS sequence"/>
</dbReference>
<protein>
    <submittedName>
        <fullName evidence="1">Gluconate 2-dehydrogenase subunit 3 family protein</fullName>
    </submittedName>
</protein>
<dbReference type="InterPro" id="IPR006311">
    <property type="entry name" value="TAT_signal"/>
</dbReference>
<dbReference type="Pfam" id="PF13618">
    <property type="entry name" value="Gluconate_2-dh3"/>
    <property type="match status" value="1"/>
</dbReference>
<accession>A0ABT3K6J2</accession>
<dbReference type="RefSeq" id="WP_244949226.1">
    <property type="nucleotide sequence ID" value="NZ_JABJWD010000006.1"/>
</dbReference>
<dbReference type="InterPro" id="IPR027056">
    <property type="entry name" value="Gluconate_2DH_su3"/>
</dbReference>
<organism evidence="1 2">
    <name type="scientific">Gluconacetobacter entanii</name>
    <dbReference type="NCBI Taxonomy" id="108528"/>
    <lineage>
        <taxon>Bacteria</taxon>
        <taxon>Pseudomonadati</taxon>
        <taxon>Pseudomonadota</taxon>
        <taxon>Alphaproteobacteria</taxon>
        <taxon>Acetobacterales</taxon>
        <taxon>Acetobacteraceae</taxon>
        <taxon>Gluconacetobacter</taxon>
    </lineage>
</organism>
<gene>
    <name evidence="1" type="ORF">NO263_10615</name>
</gene>
<name>A0ABT3K6J2_9PROT</name>
<sequence>MNRSHALPSRRTFMQVMAGTTALVAMPYGVARAGAPTAGMSHTPVFFDAAEWKFLNAACARLIPHDALGPDGVALGVPRFIDLQMDTPYGRGEMWYMHEPFVEGPANLGYQLPYPPREVYRRGIAGANAWCQHNDGADFAALSPERQDEVLAMMEKGEMMFPDLPAAQFFEQLLSNTMEGAFADPIHGGNAGLRSWTMIGFPGARADFMDWVDQYGVKYPLGTVSISGETA</sequence>
<comment type="caution">
    <text evidence="1">The sequence shown here is derived from an EMBL/GenBank/DDBJ whole genome shotgun (WGS) entry which is preliminary data.</text>
</comment>
<evidence type="ECO:0000313" key="2">
    <source>
        <dbReference type="Proteomes" id="UP001526337"/>
    </source>
</evidence>
<evidence type="ECO:0000313" key="1">
    <source>
        <dbReference type="EMBL" id="MCW4591034.1"/>
    </source>
</evidence>